<dbReference type="EMBL" id="BAAAXZ010000085">
    <property type="protein sequence ID" value="GAA2926209.1"/>
    <property type="molecule type" value="Genomic_DNA"/>
</dbReference>
<gene>
    <name evidence="1" type="ORF">GCM10020221_22700</name>
</gene>
<reference evidence="1 2" key="1">
    <citation type="journal article" date="2019" name="Int. J. Syst. Evol. Microbiol.">
        <title>The Global Catalogue of Microorganisms (GCM) 10K type strain sequencing project: providing services to taxonomists for standard genome sequencing and annotation.</title>
        <authorList>
            <consortium name="The Broad Institute Genomics Platform"/>
            <consortium name="The Broad Institute Genome Sequencing Center for Infectious Disease"/>
            <person name="Wu L."/>
            <person name="Ma J."/>
        </authorList>
    </citation>
    <scope>NUCLEOTIDE SEQUENCE [LARGE SCALE GENOMIC DNA]</scope>
    <source>
        <strain evidence="1 2">JCM 4087</strain>
    </source>
</reference>
<organism evidence="1 2">
    <name type="scientific">Streptomyces thioluteus</name>
    <dbReference type="NCBI Taxonomy" id="66431"/>
    <lineage>
        <taxon>Bacteria</taxon>
        <taxon>Bacillati</taxon>
        <taxon>Actinomycetota</taxon>
        <taxon>Actinomycetes</taxon>
        <taxon>Kitasatosporales</taxon>
        <taxon>Streptomycetaceae</taxon>
        <taxon>Streptomyces</taxon>
    </lineage>
</organism>
<evidence type="ECO:0000313" key="1">
    <source>
        <dbReference type="EMBL" id="GAA2926209.1"/>
    </source>
</evidence>
<dbReference type="InterPro" id="IPR046270">
    <property type="entry name" value="DUF6303"/>
</dbReference>
<sequence>MAFLSRNCCDFTRSGDCSMDTARWVLSVKPLAKGRWPEYRWPVARRNLPPTVAERNATLSALGWRAMPDATWKWDELSGPSYTTE</sequence>
<comment type="caution">
    <text evidence="1">The sequence shown here is derived from an EMBL/GenBank/DDBJ whole genome shotgun (WGS) entry which is preliminary data.</text>
</comment>
<protein>
    <recommendedName>
        <fullName evidence="3">Transposase</fullName>
    </recommendedName>
</protein>
<dbReference type="Pfam" id="PF19820">
    <property type="entry name" value="DUF6303"/>
    <property type="match status" value="1"/>
</dbReference>
<dbReference type="Proteomes" id="UP001501102">
    <property type="component" value="Unassembled WGS sequence"/>
</dbReference>
<proteinExistence type="predicted"/>
<evidence type="ECO:0000313" key="2">
    <source>
        <dbReference type="Proteomes" id="UP001501102"/>
    </source>
</evidence>
<keyword evidence="2" id="KW-1185">Reference proteome</keyword>
<accession>A0ABN3WUX0</accession>
<evidence type="ECO:0008006" key="3">
    <source>
        <dbReference type="Google" id="ProtNLM"/>
    </source>
</evidence>
<name>A0ABN3WUX0_STRTU</name>